<dbReference type="NCBIfam" id="TIGR01640">
    <property type="entry name" value="F_box_assoc_1"/>
    <property type="match status" value="1"/>
</dbReference>
<dbReference type="InterPro" id="IPR013187">
    <property type="entry name" value="F-box-assoc_dom_typ3"/>
</dbReference>
<evidence type="ECO:0000256" key="2">
    <source>
        <dbReference type="SAM" id="MobiDB-lite"/>
    </source>
</evidence>
<keyword evidence="1" id="KW-0677">Repeat</keyword>
<dbReference type="Gene3D" id="1.20.1280.50">
    <property type="match status" value="1"/>
</dbReference>
<dbReference type="SUPFAM" id="SSF81383">
    <property type="entry name" value="F-box domain"/>
    <property type="match status" value="1"/>
</dbReference>
<dbReference type="InterPro" id="IPR036047">
    <property type="entry name" value="F-box-like_dom_sf"/>
</dbReference>
<dbReference type="EMBL" id="LVLJ01002271">
    <property type="protein sequence ID" value="OAE25974.1"/>
    <property type="molecule type" value="Genomic_DNA"/>
</dbReference>
<evidence type="ECO:0000259" key="3">
    <source>
        <dbReference type="PROSITE" id="PS50181"/>
    </source>
</evidence>
<organism evidence="4 5">
    <name type="scientific">Marchantia polymorpha subsp. ruderalis</name>
    <dbReference type="NCBI Taxonomy" id="1480154"/>
    <lineage>
        <taxon>Eukaryota</taxon>
        <taxon>Viridiplantae</taxon>
        <taxon>Streptophyta</taxon>
        <taxon>Embryophyta</taxon>
        <taxon>Marchantiophyta</taxon>
        <taxon>Marchantiopsida</taxon>
        <taxon>Marchantiidae</taxon>
        <taxon>Marchantiales</taxon>
        <taxon>Marchantiaceae</taxon>
        <taxon>Marchantia</taxon>
    </lineage>
</organism>
<comment type="caution">
    <text evidence="4">The sequence shown here is derived from an EMBL/GenBank/DDBJ whole genome shotgun (WGS) entry which is preliminary data.</text>
</comment>
<dbReference type="Gene3D" id="2.120.10.80">
    <property type="entry name" value="Kelch-type beta propeller"/>
    <property type="match status" value="1"/>
</dbReference>
<dbReference type="PROSITE" id="PS50181">
    <property type="entry name" value="FBOX"/>
    <property type="match status" value="1"/>
</dbReference>
<feature type="region of interest" description="Disordered" evidence="2">
    <location>
        <begin position="60"/>
        <end position="94"/>
    </location>
</feature>
<evidence type="ECO:0000256" key="1">
    <source>
        <dbReference type="ARBA" id="ARBA00022737"/>
    </source>
</evidence>
<sequence length="476" mass="54404">MQSSVQGGCGEKRLGNIRKRRKPQRRTMLTHGPFSFLDTTAGMAMSEGCAREATGQMFWGERGPPELRGVEEEEEEMESFDQSPASTSQKEAMSPSMWSTLPDHLLDSILARLPIQSFFRFRLVCKNWNTHMFSRSFLEAYADTPSQGPWFFFFTHDERNHVSTYDSSLNKWHRIPLSPPHSNTNSFSASDGGLVCYFSYENGSKSVVVCNPLTKSCRRLPPLLKVPSKVTMLAMVVDRVTKSYKVVVAGGSKYEHGMRMNNTAEVYDSQTQCWTTTGNIPATHTLKGKPVYSNGTLYARSHGQRNILLAYDMDQGMWSDLQVPLPSTVRHGELLEWQGRIMMVGELEEDHKIQSICIWELQNGSLKWKEVDRLPAKLFEGFFGDKDYFQCNERDDVILDWCQAGRFVLLFTYNLYDVRGRCKLLVYDLSKKSWQKLQSFSRTDVCGTGRIIRGIFHEPRLDAIAFLIAKSYASNW</sequence>
<dbReference type="InterPro" id="IPR015915">
    <property type="entry name" value="Kelch-typ_b-propeller"/>
</dbReference>
<accession>A0A176VYU7</accession>
<dbReference type="CDD" id="cd22157">
    <property type="entry name" value="F-box_AtFBW1-like"/>
    <property type="match status" value="1"/>
</dbReference>
<dbReference type="AlphaFoldDB" id="A0A176VYU7"/>
<feature type="compositionally biased region" description="Basic residues" evidence="2">
    <location>
        <begin position="15"/>
        <end position="25"/>
    </location>
</feature>
<dbReference type="Proteomes" id="UP000077202">
    <property type="component" value="Unassembled WGS sequence"/>
</dbReference>
<protein>
    <recommendedName>
        <fullName evidence="3">F-box domain-containing protein</fullName>
    </recommendedName>
</protein>
<dbReference type="InterPro" id="IPR017451">
    <property type="entry name" value="F-box-assoc_interact_dom"/>
</dbReference>
<feature type="compositionally biased region" description="Polar residues" evidence="2">
    <location>
        <begin position="80"/>
        <end position="94"/>
    </location>
</feature>
<proteinExistence type="predicted"/>
<dbReference type="Pfam" id="PF00646">
    <property type="entry name" value="F-box"/>
    <property type="match status" value="1"/>
</dbReference>
<dbReference type="SMART" id="SM00256">
    <property type="entry name" value="FBOX"/>
    <property type="match status" value="1"/>
</dbReference>
<dbReference type="SUPFAM" id="SSF117281">
    <property type="entry name" value="Kelch motif"/>
    <property type="match status" value="1"/>
</dbReference>
<feature type="domain" description="F-box" evidence="3">
    <location>
        <begin position="95"/>
        <end position="144"/>
    </location>
</feature>
<dbReference type="Pfam" id="PF08268">
    <property type="entry name" value="FBA_3"/>
    <property type="match status" value="1"/>
</dbReference>
<feature type="region of interest" description="Disordered" evidence="2">
    <location>
        <begin position="1"/>
        <end position="28"/>
    </location>
</feature>
<dbReference type="InterPro" id="IPR050796">
    <property type="entry name" value="SCF_F-box_component"/>
</dbReference>
<dbReference type="InterPro" id="IPR001810">
    <property type="entry name" value="F-box_dom"/>
</dbReference>
<keyword evidence="5" id="KW-1185">Reference proteome</keyword>
<reference evidence="4" key="1">
    <citation type="submission" date="2016-03" db="EMBL/GenBank/DDBJ databases">
        <title>Mechanisms controlling the formation of the plant cell surface in tip-growing cells are functionally conserved among land plants.</title>
        <authorList>
            <person name="Honkanen S."/>
            <person name="Jones V.A."/>
            <person name="Morieri G."/>
            <person name="Champion C."/>
            <person name="Hetherington A.J."/>
            <person name="Kelly S."/>
            <person name="Saint-Marcoux D."/>
            <person name="Proust H."/>
            <person name="Prescott H."/>
            <person name="Dolan L."/>
        </authorList>
    </citation>
    <scope>NUCLEOTIDE SEQUENCE [LARGE SCALE GENOMIC DNA]</scope>
    <source>
        <tissue evidence="4">Whole gametophyte</tissue>
    </source>
</reference>
<dbReference type="PANTHER" id="PTHR31672">
    <property type="entry name" value="BNACNNG10540D PROTEIN"/>
    <property type="match status" value="1"/>
</dbReference>
<dbReference type="FunFam" id="1.20.1280.50:FF:000008">
    <property type="entry name" value="F-box only protein 6"/>
    <property type="match status" value="1"/>
</dbReference>
<evidence type="ECO:0000313" key="5">
    <source>
        <dbReference type="Proteomes" id="UP000077202"/>
    </source>
</evidence>
<name>A0A176VYU7_MARPO</name>
<dbReference type="PANTHER" id="PTHR31672:SF2">
    <property type="entry name" value="F-BOX DOMAIN-CONTAINING PROTEIN"/>
    <property type="match status" value="1"/>
</dbReference>
<gene>
    <name evidence="4" type="ORF">AXG93_1712s1540</name>
</gene>
<evidence type="ECO:0000313" key="4">
    <source>
        <dbReference type="EMBL" id="OAE25974.1"/>
    </source>
</evidence>